<feature type="transmembrane region" description="Helical" evidence="1">
    <location>
        <begin position="152"/>
        <end position="171"/>
    </location>
</feature>
<dbReference type="EMBL" id="CP047423">
    <property type="protein sequence ID" value="QPD05398.1"/>
    <property type="molecule type" value="Genomic_DNA"/>
</dbReference>
<sequence>MDLMGAPSHTSSSASWLSAVERTALRHFPNAENGVGHRTRDYLIAALTFLCVGISSFFEISASADRQQLLGGLAWLFLACLLFGETRETKVQVAIAVIFATVGEHFASIYMGGYTYRFENVPAYVPPGHGMVYLTAVALARSGLFVSHPKKIALFVIGVWGTWSLWGISGYPDRGDAVGALLFGIFLVWLIIGRSPMVYVAAFFITTWLELLGTAVGAWHWAAIDPLLGWPQGNPPSGVGAWYCLVDAVAIGGAGPALRAGQRLYVRFRFSPV</sequence>
<dbReference type="KEGG" id="nkf:Nkreftii_003172"/>
<feature type="transmembrane region" description="Helical" evidence="1">
    <location>
        <begin position="68"/>
        <end position="84"/>
    </location>
</feature>
<evidence type="ECO:0000313" key="3">
    <source>
        <dbReference type="Proteomes" id="UP000593737"/>
    </source>
</evidence>
<feature type="transmembrane region" description="Helical" evidence="1">
    <location>
        <begin position="240"/>
        <end position="260"/>
    </location>
</feature>
<feature type="transmembrane region" description="Helical" evidence="1">
    <location>
        <begin position="199"/>
        <end position="220"/>
    </location>
</feature>
<gene>
    <name evidence="2" type="ORF">Nkreftii_003172</name>
</gene>
<reference evidence="2 3" key="1">
    <citation type="journal article" date="2020" name="ISME J.">
        <title>Enrichment and physiological characterization of a novel comammox Nitrospira indicates ammonium inhibition of complete nitrification.</title>
        <authorList>
            <person name="Sakoula D."/>
            <person name="Koch H."/>
            <person name="Frank J."/>
            <person name="Jetten M.S.M."/>
            <person name="van Kessel M.A.H.J."/>
            <person name="Lucker S."/>
        </authorList>
    </citation>
    <scope>NUCLEOTIDE SEQUENCE [LARGE SCALE GENOMIC DNA]</scope>
    <source>
        <strain evidence="2">Comreactor17</strain>
    </source>
</reference>
<feature type="transmembrane region" description="Helical" evidence="1">
    <location>
        <begin position="91"/>
        <end position="111"/>
    </location>
</feature>
<protein>
    <submittedName>
        <fullName evidence="2">Uncharacterized protein</fullName>
    </submittedName>
</protein>
<keyword evidence="1" id="KW-0472">Membrane</keyword>
<feature type="transmembrane region" description="Helical" evidence="1">
    <location>
        <begin position="42"/>
        <end position="62"/>
    </location>
</feature>
<dbReference type="Proteomes" id="UP000593737">
    <property type="component" value="Chromosome"/>
</dbReference>
<organism evidence="2 3">
    <name type="scientific">Candidatus Nitrospira kreftii</name>
    <dbReference type="NCBI Taxonomy" id="2652173"/>
    <lineage>
        <taxon>Bacteria</taxon>
        <taxon>Pseudomonadati</taxon>
        <taxon>Nitrospirota</taxon>
        <taxon>Nitrospiria</taxon>
        <taxon>Nitrospirales</taxon>
        <taxon>Nitrospiraceae</taxon>
        <taxon>Nitrospira</taxon>
    </lineage>
</organism>
<dbReference type="AlphaFoldDB" id="A0A7S8FGG3"/>
<proteinExistence type="predicted"/>
<evidence type="ECO:0000313" key="2">
    <source>
        <dbReference type="EMBL" id="QPD05398.1"/>
    </source>
</evidence>
<keyword evidence="1" id="KW-1133">Transmembrane helix</keyword>
<feature type="transmembrane region" description="Helical" evidence="1">
    <location>
        <begin position="177"/>
        <end position="192"/>
    </location>
</feature>
<evidence type="ECO:0000256" key="1">
    <source>
        <dbReference type="SAM" id="Phobius"/>
    </source>
</evidence>
<feature type="transmembrane region" description="Helical" evidence="1">
    <location>
        <begin position="123"/>
        <end position="140"/>
    </location>
</feature>
<name>A0A7S8FGG3_9BACT</name>
<accession>A0A7S8FGG3</accession>
<keyword evidence="1" id="KW-0812">Transmembrane</keyword>